<proteinExistence type="predicted"/>
<accession>A0A450YPT3</accession>
<sequence>MKTVYVETSIISYLVARPSRDIIAAGHQQITHEWWATERNDFSLYVSALVLREASGGDPVAASTRLQWLQGIPVVAITPKVEALSEHLILRGALPAKAEADALHIATAAYHRLGFLLTWNWKHIANAIRRPLIERICREYGLDAPILCTPEELTRGRYHER</sequence>
<organism evidence="2">
    <name type="scientific">Candidatus Kentrum sp. SD</name>
    <dbReference type="NCBI Taxonomy" id="2126332"/>
    <lineage>
        <taxon>Bacteria</taxon>
        <taxon>Pseudomonadati</taxon>
        <taxon>Pseudomonadota</taxon>
        <taxon>Gammaproteobacteria</taxon>
        <taxon>Candidatus Kentrum</taxon>
    </lineage>
</organism>
<dbReference type="InterPro" id="IPR029060">
    <property type="entry name" value="PIN-like_dom_sf"/>
</dbReference>
<dbReference type="EMBL" id="CAADFU010000186">
    <property type="protein sequence ID" value="VFK49518.1"/>
    <property type="molecule type" value="Genomic_DNA"/>
</dbReference>
<protein>
    <submittedName>
        <fullName evidence="2">PIN domain</fullName>
    </submittedName>
</protein>
<reference evidence="2" key="1">
    <citation type="submission" date="2019-02" db="EMBL/GenBank/DDBJ databases">
        <authorList>
            <person name="Gruber-Vodicka R. H."/>
            <person name="Seah K. B. B."/>
        </authorList>
    </citation>
    <scope>NUCLEOTIDE SEQUENCE</scope>
    <source>
        <strain evidence="4">BECK_S127</strain>
        <strain evidence="3">BECK_S1320</strain>
        <strain evidence="2">BECK_S1321</strain>
    </source>
</reference>
<evidence type="ECO:0000259" key="1">
    <source>
        <dbReference type="Pfam" id="PF01850"/>
    </source>
</evidence>
<dbReference type="EMBL" id="CAADFR010000148">
    <property type="protein sequence ID" value="VFK43512.1"/>
    <property type="molecule type" value="Genomic_DNA"/>
</dbReference>
<evidence type="ECO:0000313" key="3">
    <source>
        <dbReference type="EMBL" id="VFK49518.1"/>
    </source>
</evidence>
<dbReference type="InterPro" id="IPR002716">
    <property type="entry name" value="PIN_dom"/>
</dbReference>
<dbReference type="SUPFAM" id="SSF88723">
    <property type="entry name" value="PIN domain-like"/>
    <property type="match status" value="1"/>
</dbReference>
<dbReference type="Pfam" id="PF01850">
    <property type="entry name" value="PIN"/>
    <property type="match status" value="1"/>
</dbReference>
<feature type="domain" description="PIN" evidence="1">
    <location>
        <begin position="4"/>
        <end position="118"/>
    </location>
</feature>
<dbReference type="AlphaFoldDB" id="A0A450YPT3"/>
<dbReference type="EMBL" id="CAADHB010000155">
    <property type="protein sequence ID" value="VFK80777.1"/>
    <property type="molecule type" value="Genomic_DNA"/>
</dbReference>
<dbReference type="Gene3D" id="3.40.50.1010">
    <property type="entry name" value="5'-nuclease"/>
    <property type="match status" value="1"/>
</dbReference>
<evidence type="ECO:0000313" key="2">
    <source>
        <dbReference type="EMBL" id="VFK43512.1"/>
    </source>
</evidence>
<name>A0A450YPT3_9GAMM</name>
<evidence type="ECO:0000313" key="4">
    <source>
        <dbReference type="EMBL" id="VFK80777.1"/>
    </source>
</evidence>
<gene>
    <name evidence="4" type="ORF">BECKSD772D_GA0070982_11554</name>
    <name evidence="3" type="ORF">BECKSD772E_GA0070983_11862</name>
    <name evidence="2" type="ORF">BECKSD772F_GA0070984_11486</name>
</gene>
<dbReference type="CDD" id="cd18687">
    <property type="entry name" value="PIN_VapC-like"/>
    <property type="match status" value="1"/>
</dbReference>